<dbReference type="PANTHER" id="PTHR13242">
    <property type="entry name" value="EUKARYOTIC TRANSLATION INITIATION FACTOR 3"/>
    <property type="match status" value="1"/>
</dbReference>
<dbReference type="GO" id="GO:0005852">
    <property type="term" value="C:eukaryotic translation initiation factor 3 complex"/>
    <property type="evidence" value="ECO:0007669"/>
    <property type="project" value="UniProtKB-UniRule"/>
</dbReference>
<dbReference type="OrthoDB" id="15082at2759"/>
<evidence type="ECO:0000256" key="4">
    <source>
        <dbReference type="HAMAP-Rule" id="MF_03011"/>
    </source>
</evidence>
<dbReference type="PANTHER" id="PTHR13242:SF0">
    <property type="entry name" value="EUKARYOTIC TRANSLATION INITIATION FACTOR 3 SUBUNIT L"/>
    <property type="match status" value="1"/>
</dbReference>
<evidence type="ECO:0000256" key="1">
    <source>
        <dbReference type="ARBA" id="ARBA00022490"/>
    </source>
</evidence>
<evidence type="ECO:0000313" key="8">
    <source>
        <dbReference type="Proteomes" id="UP000277580"/>
    </source>
</evidence>
<feature type="domain" description="PCI" evidence="6">
    <location>
        <begin position="256"/>
        <end position="450"/>
    </location>
</feature>
<sequence length="474" mass="54253">MLSGQRTNGGNMHDYDDDVDDEVLASTIVEALQDDGEYDDIEPRSGSLQLSGDDIQQRLASAAQPLEFQATLGARFASYDNYCSLFHFILNSDGPVDLELPTYYWAWDVIDEFIYQFNSFCIHRNNVARKGQNEEEKQLLRDNPQTWGCYSVLNVLYSLIQRSQMNEQLAAIKRGEDPNEVAGEYGSRQLYRMLGYFSIIGLLRVHCLLGDFTLALKTLDDIELNKKAVFARVMAAHFTTYYYVGFSYMMMRRYADAIKAFSHILVYVSRTKNLGKNAQFDSITKKNDQMYALIAICVALCPTRLDDTIHATLREKYGDQFQRMQRGGLDTLPIFEQLFNSACPKFISPIPPDFDKPENNIDPAQHHLACFMSDVKNAMLGPTLKSFLKLYTTQDLHKLAGLIDLKPEDLRRQLLVYKQRSRQTRWSEGGLLEGDIVNTSDLDFALEGDLIHISEAKTGRKLVDWYLRNLARTY</sequence>
<dbReference type="InterPro" id="IPR000717">
    <property type="entry name" value="PCI_dom"/>
</dbReference>
<dbReference type="GO" id="GO:0003743">
    <property type="term" value="F:translation initiation factor activity"/>
    <property type="evidence" value="ECO:0007669"/>
    <property type="project" value="UniProtKB-UniRule"/>
</dbReference>
<dbReference type="GO" id="GO:0033290">
    <property type="term" value="C:eukaryotic 48S preinitiation complex"/>
    <property type="evidence" value="ECO:0007669"/>
    <property type="project" value="UniProtKB-UniRule"/>
</dbReference>
<dbReference type="Proteomes" id="UP000277580">
    <property type="component" value="Unassembled WGS sequence"/>
</dbReference>
<keyword evidence="5" id="KW-0812">Transmembrane</keyword>
<dbReference type="InterPro" id="IPR019382">
    <property type="entry name" value="eIF3l"/>
</dbReference>
<keyword evidence="5" id="KW-1133">Transmembrane helix</keyword>
<dbReference type="Pfam" id="PF10255">
    <property type="entry name" value="Paf67"/>
    <property type="match status" value="1"/>
</dbReference>
<comment type="subcellular location">
    <subcellularLocation>
        <location evidence="4">Cytoplasm</location>
    </subcellularLocation>
</comment>
<name>A0A3N4L2L1_9PEZI</name>
<keyword evidence="1 4" id="KW-0963">Cytoplasm</keyword>
<keyword evidence="2 4" id="KW-0396">Initiation factor</keyword>
<comment type="function">
    <text evidence="4">Component of the eukaryotic translation initiation factor 3 (eIF-3) complex, which is involved in protein synthesis of a specialized repertoire of mRNAs and, together with other initiation factors, stimulates binding of mRNA and methionyl-tRNAi to the 40S ribosome. The eIF-3 complex specifically targets and initiates translation of a subset of mRNAs involved in cell proliferation.</text>
</comment>
<dbReference type="AlphaFoldDB" id="A0A3N4L2L1"/>
<proteinExistence type="inferred from homology"/>
<reference evidence="7 8" key="1">
    <citation type="journal article" date="2018" name="Nat. Ecol. Evol.">
        <title>Pezizomycetes genomes reveal the molecular basis of ectomycorrhizal truffle lifestyle.</title>
        <authorList>
            <person name="Murat C."/>
            <person name="Payen T."/>
            <person name="Noel B."/>
            <person name="Kuo A."/>
            <person name="Morin E."/>
            <person name="Chen J."/>
            <person name="Kohler A."/>
            <person name="Krizsan K."/>
            <person name="Balestrini R."/>
            <person name="Da Silva C."/>
            <person name="Montanini B."/>
            <person name="Hainaut M."/>
            <person name="Levati E."/>
            <person name="Barry K.W."/>
            <person name="Belfiori B."/>
            <person name="Cichocki N."/>
            <person name="Clum A."/>
            <person name="Dockter R.B."/>
            <person name="Fauchery L."/>
            <person name="Guy J."/>
            <person name="Iotti M."/>
            <person name="Le Tacon F."/>
            <person name="Lindquist E.A."/>
            <person name="Lipzen A."/>
            <person name="Malagnac F."/>
            <person name="Mello A."/>
            <person name="Molinier V."/>
            <person name="Miyauchi S."/>
            <person name="Poulain J."/>
            <person name="Riccioni C."/>
            <person name="Rubini A."/>
            <person name="Sitrit Y."/>
            <person name="Splivallo R."/>
            <person name="Traeger S."/>
            <person name="Wang M."/>
            <person name="Zifcakova L."/>
            <person name="Wipf D."/>
            <person name="Zambonelli A."/>
            <person name="Paolocci F."/>
            <person name="Nowrousian M."/>
            <person name="Ottonello S."/>
            <person name="Baldrian P."/>
            <person name="Spatafora J.W."/>
            <person name="Henrissat B."/>
            <person name="Nagy L.G."/>
            <person name="Aury J.M."/>
            <person name="Wincker P."/>
            <person name="Grigoriev I.V."/>
            <person name="Bonfante P."/>
            <person name="Martin F.M."/>
        </authorList>
    </citation>
    <scope>NUCLEOTIDE SEQUENCE [LARGE SCALE GENOMIC DNA]</scope>
    <source>
        <strain evidence="7 8">CCBAS932</strain>
    </source>
</reference>
<evidence type="ECO:0000256" key="5">
    <source>
        <dbReference type="SAM" id="Phobius"/>
    </source>
</evidence>
<dbReference type="PROSITE" id="PS50250">
    <property type="entry name" value="PCI"/>
    <property type="match status" value="1"/>
</dbReference>
<organism evidence="7 8">
    <name type="scientific">Morchella conica CCBAS932</name>
    <dbReference type="NCBI Taxonomy" id="1392247"/>
    <lineage>
        <taxon>Eukaryota</taxon>
        <taxon>Fungi</taxon>
        <taxon>Dikarya</taxon>
        <taxon>Ascomycota</taxon>
        <taxon>Pezizomycotina</taxon>
        <taxon>Pezizomycetes</taxon>
        <taxon>Pezizales</taxon>
        <taxon>Morchellaceae</taxon>
        <taxon>Morchella</taxon>
    </lineage>
</organism>
<dbReference type="STRING" id="1392247.A0A3N4L2L1"/>
<feature type="transmembrane region" description="Helical" evidence="5">
    <location>
        <begin position="194"/>
        <end position="216"/>
    </location>
</feature>
<keyword evidence="8" id="KW-1185">Reference proteome</keyword>
<evidence type="ECO:0000256" key="2">
    <source>
        <dbReference type="ARBA" id="ARBA00022540"/>
    </source>
</evidence>
<comment type="subunit">
    <text evidence="4">Component of the eukaryotic translation initiation factor 3 (eIF-3) complex.</text>
</comment>
<keyword evidence="5" id="KW-0472">Membrane</keyword>
<evidence type="ECO:0000259" key="6">
    <source>
        <dbReference type="PROSITE" id="PS50250"/>
    </source>
</evidence>
<evidence type="ECO:0000256" key="3">
    <source>
        <dbReference type="ARBA" id="ARBA00022917"/>
    </source>
</evidence>
<dbReference type="EMBL" id="ML119107">
    <property type="protein sequence ID" value="RPB17047.1"/>
    <property type="molecule type" value="Genomic_DNA"/>
</dbReference>
<evidence type="ECO:0000313" key="7">
    <source>
        <dbReference type="EMBL" id="RPB17047.1"/>
    </source>
</evidence>
<dbReference type="HAMAP" id="MF_03011">
    <property type="entry name" value="eIF3l"/>
    <property type="match status" value="1"/>
</dbReference>
<keyword evidence="3 4" id="KW-0648">Protein biosynthesis</keyword>
<gene>
    <name evidence="7" type="ORF">P167DRAFT_499764</name>
</gene>
<comment type="similarity">
    <text evidence="4">Belongs to the eIF-3 subunit L family.</text>
</comment>
<feature type="transmembrane region" description="Helical" evidence="5">
    <location>
        <begin position="228"/>
        <end position="244"/>
    </location>
</feature>
<accession>A0A3N4L2L1</accession>
<dbReference type="GO" id="GO:0001732">
    <property type="term" value="P:formation of cytoplasmic translation initiation complex"/>
    <property type="evidence" value="ECO:0007669"/>
    <property type="project" value="UniProtKB-UniRule"/>
</dbReference>
<dbReference type="InParanoid" id="A0A3N4L2L1"/>
<protein>
    <recommendedName>
        <fullName evidence="4">Eukaryotic translation initiation factor 3 subunit L</fullName>
        <shortName evidence="4">eIF3l</shortName>
    </recommendedName>
</protein>
<dbReference type="GO" id="GO:0016282">
    <property type="term" value="C:eukaryotic 43S preinitiation complex"/>
    <property type="evidence" value="ECO:0007669"/>
    <property type="project" value="UniProtKB-UniRule"/>
</dbReference>